<proteinExistence type="predicted"/>
<reference evidence="1 2" key="1">
    <citation type="journal article" date="2007" name="Nat. Biotechnol.">
        <title>Comparative analysis of the complete genome sequence of the plant growth-promoting bacterium Bacillus amyloliquefaciens FZB42.</title>
        <authorList>
            <person name="Chen X.H."/>
            <person name="Koumoutsi A."/>
            <person name="Scholz R."/>
            <person name="Eisenreich A."/>
            <person name="Schneider K."/>
            <person name="Heinemeyer I."/>
            <person name="Morgenstern B."/>
            <person name="Voss B."/>
            <person name="Hess W.R."/>
            <person name="Reva O."/>
            <person name="Junge H."/>
            <person name="Voigt B."/>
            <person name="Jungblut P.R."/>
            <person name="Vater J."/>
            <person name="Sussmuth R."/>
            <person name="Liesegang H."/>
            <person name="Strittmatter A."/>
            <person name="Gottschalk G."/>
            <person name="Borriss R."/>
        </authorList>
    </citation>
    <scope>NUCLEOTIDE SEQUENCE [LARGE SCALE GENOMIC DNA]</scope>
    <source>
        <strain evidence="2">DSM 23117 / BGSC 10A6 / LMG 26770 / FZB42</strain>
    </source>
</reference>
<dbReference type="KEGG" id="bay:RBAM_38510"/>
<sequence length="77" mass="8796">MSLLYVQGKSFINVDERNGAKVSQHPELNVFLQKKILLKYGIQTFPPFLQKHFIPGGNPQKSWFFSETLNVESIKSG</sequence>
<dbReference type="Proteomes" id="UP000001120">
    <property type="component" value="Chromosome"/>
</dbReference>
<dbReference type="AlphaFoldDB" id="A0A4Y6A9A1"/>
<protein>
    <submittedName>
        <fullName evidence="1">Uncharacterized protein</fullName>
    </submittedName>
</protein>
<organism evidence="1 2">
    <name type="scientific">Bacillus velezensis (strain DSM 23117 / BGSC 10A6 / LMG 26770 / FZB42)</name>
    <name type="common">Bacillus amyloliquefaciens subsp. plantarum</name>
    <dbReference type="NCBI Taxonomy" id="326423"/>
    <lineage>
        <taxon>Bacteria</taxon>
        <taxon>Bacillati</taxon>
        <taxon>Bacillota</taxon>
        <taxon>Bacilli</taxon>
        <taxon>Bacillales</taxon>
        <taxon>Bacillaceae</taxon>
        <taxon>Bacillus</taxon>
        <taxon>Bacillus amyloliquefaciens group</taxon>
    </lineage>
</organism>
<keyword evidence="2" id="KW-1185">Reference proteome</keyword>
<dbReference type="EMBL" id="CP000560">
    <property type="protein sequence ID" value="QDE58059.1"/>
    <property type="molecule type" value="Genomic_DNA"/>
</dbReference>
<name>A0A4Y6A9A1_BACVZ</name>
<evidence type="ECO:0000313" key="1">
    <source>
        <dbReference type="EMBL" id="QDE58059.1"/>
    </source>
</evidence>
<gene>
    <name evidence="1" type="ORF">RBAM_38510</name>
</gene>
<accession>A0A4Y6A9A1</accession>
<evidence type="ECO:0000313" key="2">
    <source>
        <dbReference type="Proteomes" id="UP000001120"/>
    </source>
</evidence>